<evidence type="ECO:0000256" key="1">
    <source>
        <dbReference type="SAM" id="Phobius"/>
    </source>
</evidence>
<dbReference type="GO" id="GO:0003677">
    <property type="term" value="F:DNA binding"/>
    <property type="evidence" value="ECO:0007669"/>
    <property type="project" value="UniProtKB-KW"/>
</dbReference>
<dbReference type="Proteomes" id="UP000199469">
    <property type="component" value="Unassembled WGS sequence"/>
</dbReference>
<dbReference type="STRING" id="356305.SAMN05421841_1719"/>
<dbReference type="PANTHER" id="PTHR37299:SF1">
    <property type="entry name" value="STAGE 0 SPORULATION PROTEIN A HOMOLOG"/>
    <property type="match status" value="1"/>
</dbReference>
<organism evidence="3 4">
    <name type="scientific">Chryseobacterium wanjuense</name>
    <dbReference type="NCBI Taxonomy" id="356305"/>
    <lineage>
        <taxon>Bacteria</taxon>
        <taxon>Pseudomonadati</taxon>
        <taxon>Bacteroidota</taxon>
        <taxon>Flavobacteriia</taxon>
        <taxon>Flavobacteriales</taxon>
        <taxon>Weeksellaceae</taxon>
        <taxon>Chryseobacterium group</taxon>
        <taxon>Chryseobacterium</taxon>
    </lineage>
</organism>
<dbReference type="GO" id="GO:0000156">
    <property type="term" value="F:phosphorelay response regulator activity"/>
    <property type="evidence" value="ECO:0007669"/>
    <property type="project" value="InterPro"/>
</dbReference>
<protein>
    <submittedName>
        <fullName evidence="3">LytTr DNA-binding domain-containing protein</fullName>
    </submittedName>
</protein>
<keyword evidence="3" id="KW-0238">DNA-binding</keyword>
<feature type="domain" description="HTH LytTR-type" evidence="2">
    <location>
        <begin position="263"/>
        <end position="369"/>
    </location>
</feature>
<dbReference type="Gene3D" id="2.40.50.1020">
    <property type="entry name" value="LytTr DNA-binding domain"/>
    <property type="match status" value="1"/>
</dbReference>
<sequence>MKKFSLYTITFFAVGITVLLISFFSFQHIYSLSKEDLFNAKFEAGKREAREIGKLLEMQLKQGIPKETVIQNLQNSIVNTDTQSSFICMYNQKGIELCHPNPALVGQIIDKDNSTFTSGSKHSDFIEILNSGKESTGTRHLVQSRDRRSEIVSVFPVGGSDWMVASHANLEVINEQIRSLYLNFSIAFLLATLLILVVSFLLIRMIYRKYEAAKNSEINDLNDEINMLTAINTQLNSIHERLKLHAALPSQEDPAENSKRRVITYQKDELISLETSEIAYFFLENNIVYIKTTRANQYPITSSLDELIKTLDQKMFYRANRQFIINIKAISNILLYGKNQLKIVTMPESKETILISKNRVAEFKKWLEQ</sequence>
<dbReference type="InterPro" id="IPR046947">
    <property type="entry name" value="LytR-like"/>
</dbReference>
<keyword evidence="4" id="KW-1185">Reference proteome</keyword>
<feature type="transmembrane region" description="Helical" evidence="1">
    <location>
        <begin position="6"/>
        <end position="26"/>
    </location>
</feature>
<evidence type="ECO:0000313" key="3">
    <source>
        <dbReference type="EMBL" id="SEW22922.1"/>
    </source>
</evidence>
<dbReference type="PANTHER" id="PTHR37299">
    <property type="entry name" value="TRANSCRIPTIONAL REGULATOR-RELATED"/>
    <property type="match status" value="1"/>
</dbReference>
<gene>
    <name evidence="3" type="ORF">SAMN05421841_1719</name>
</gene>
<evidence type="ECO:0000259" key="2">
    <source>
        <dbReference type="PROSITE" id="PS50930"/>
    </source>
</evidence>
<evidence type="ECO:0000313" key="4">
    <source>
        <dbReference type="Proteomes" id="UP000199469"/>
    </source>
</evidence>
<feature type="transmembrane region" description="Helical" evidence="1">
    <location>
        <begin position="180"/>
        <end position="207"/>
    </location>
</feature>
<dbReference type="OrthoDB" id="735914at2"/>
<dbReference type="Pfam" id="PF04397">
    <property type="entry name" value="LytTR"/>
    <property type="match status" value="1"/>
</dbReference>
<keyword evidence="1" id="KW-0472">Membrane</keyword>
<keyword evidence="1" id="KW-0812">Transmembrane</keyword>
<dbReference type="AlphaFoldDB" id="A0A1I0Q8M4"/>
<dbReference type="InterPro" id="IPR007492">
    <property type="entry name" value="LytTR_DNA-bd_dom"/>
</dbReference>
<proteinExistence type="predicted"/>
<accession>A0A1I0Q8M4</accession>
<dbReference type="PROSITE" id="PS50930">
    <property type="entry name" value="HTH_LYTTR"/>
    <property type="match status" value="1"/>
</dbReference>
<reference evidence="4" key="1">
    <citation type="submission" date="2016-10" db="EMBL/GenBank/DDBJ databases">
        <authorList>
            <person name="Varghese N."/>
            <person name="Submissions S."/>
        </authorList>
    </citation>
    <scope>NUCLEOTIDE SEQUENCE [LARGE SCALE GENOMIC DNA]</scope>
    <source>
        <strain evidence="4">DSM 17724</strain>
    </source>
</reference>
<dbReference type="EMBL" id="FOIU01000001">
    <property type="protein sequence ID" value="SEW22922.1"/>
    <property type="molecule type" value="Genomic_DNA"/>
</dbReference>
<dbReference type="SMART" id="SM00850">
    <property type="entry name" value="LytTR"/>
    <property type="match status" value="1"/>
</dbReference>
<name>A0A1I0Q8M4_9FLAO</name>
<keyword evidence="1" id="KW-1133">Transmembrane helix</keyword>